<keyword evidence="5 8" id="KW-0573">Peptidoglycan synthesis</keyword>
<proteinExistence type="inferred from homology"/>
<reference evidence="13" key="2">
    <citation type="journal article" date="2021" name="PeerJ">
        <title>Extensive microbial diversity within the chicken gut microbiome revealed by metagenomics and culture.</title>
        <authorList>
            <person name="Gilroy R."/>
            <person name="Ravi A."/>
            <person name="Getino M."/>
            <person name="Pursley I."/>
            <person name="Horton D.L."/>
            <person name="Alikhan N.F."/>
            <person name="Baker D."/>
            <person name="Gharbi K."/>
            <person name="Hall N."/>
            <person name="Watson M."/>
            <person name="Adriaenssens E.M."/>
            <person name="Foster-Nyarko E."/>
            <person name="Jarju S."/>
            <person name="Secka A."/>
            <person name="Antonio M."/>
            <person name="Oren A."/>
            <person name="Chaudhuri R.R."/>
            <person name="La Ragione R."/>
            <person name="Hildebrand F."/>
            <person name="Pallen M.J."/>
        </authorList>
    </citation>
    <scope>NUCLEOTIDE SEQUENCE</scope>
    <source>
        <strain evidence="13">ChiGjej2B2-12916</strain>
    </source>
</reference>
<evidence type="ECO:0000256" key="9">
    <source>
        <dbReference type="RuleBase" id="RU004135"/>
    </source>
</evidence>
<protein>
    <recommendedName>
        <fullName evidence="8">UDP-N-acetylmuramoyl-L-alanyl-D-glutamate--2,6-diaminopimelate ligase</fullName>
        <ecNumber evidence="8">6.3.2.13</ecNumber>
    </recommendedName>
    <alternativeName>
        <fullName evidence="8">Meso-A2pm-adding enzyme</fullName>
    </alternativeName>
    <alternativeName>
        <fullName evidence="8">Meso-diaminopimelate-adding enzyme</fullName>
    </alternativeName>
    <alternativeName>
        <fullName evidence="8">UDP-MurNAc-L-Ala-D-Glu:meso-diaminopimelate ligase</fullName>
    </alternativeName>
    <alternativeName>
        <fullName evidence="8">UDP-MurNAc-tripeptide synthetase</fullName>
    </alternativeName>
    <alternativeName>
        <fullName evidence="8">UDP-N-acetylmuramyl-tripeptide synthetase</fullName>
    </alternativeName>
</protein>
<comment type="caution">
    <text evidence="13">The sequence shown here is derived from an EMBL/GenBank/DDBJ whole genome shotgun (WGS) entry which is preliminary data.</text>
</comment>
<dbReference type="NCBIfam" id="NF001126">
    <property type="entry name" value="PRK00139.1-4"/>
    <property type="match status" value="1"/>
</dbReference>
<feature type="binding site" evidence="8">
    <location>
        <position position="175"/>
    </location>
    <ligand>
        <name>UDP-N-acetyl-alpha-D-muramoyl-L-alanyl-D-glutamate</name>
        <dbReference type="ChEBI" id="CHEBI:83900"/>
    </ligand>
</feature>
<dbReference type="InterPro" id="IPR036615">
    <property type="entry name" value="Mur_ligase_C_dom_sf"/>
</dbReference>
<feature type="short sequence motif" description="Meso-diaminopimelate recognition motif" evidence="8">
    <location>
        <begin position="401"/>
        <end position="404"/>
    </location>
</feature>
<feature type="binding site" evidence="8">
    <location>
        <position position="27"/>
    </location>
    <ligand>
        <name>UDP-N-acetyl-alpha-D-muramoyl-L-alanyl-D-glutamate</name>
        <dbReference type="ChEBI" id="CHEBI:83900"/>
    </ligand>
</feature>
<keyword evidence="8" id="KW-0067">ATP-binding</keyword>
<dbReference type="InterPro" id="IPR013221">
    <property type="entry name" value="Mur_ligase_cen"/>
</dbReference>
<dbReference type="Pfam" id="PF01225">
    <property type="entry name" value="Mur_ligase"/>
    <property type="match status" value="1"/>
</dbReference>
<keyword evidence="6 8" id="KW-0131">Cell cycle</keyword>
<dbReference type="GO" id="GO:0000287">
    <property type="term" value="F:magnesium ion binding"/>
    <property type="evidence" value="ECO:0007669"/>
    <property type="project" value="UniProtKB-UniRule"/>
</dbReference>
<comment type="function">
    <text evidence="8">Catalyzes the addition of meso-diaminopimelic acid to the nucleotide precursor UDP-N-acetylmuramoyl-L-alanyl-D-glutamate (UMAG) in the biosynthesis of bacterial cell-wall peptidoglycan.</text>
</comment>
<evidence type="ECO:0000256" key="1">
    <source>
        <dbReference type="ARBA" id="ARBA00004752"/>
    </source>
</evidence>
<keyword evidence="4 8" id="KW-0133">Cell shape</keyword>
<dbReference type="InterPro" id="IPR004101">
    <property type="entry name" value="Mur_ligase_C"/>
</dbReference>
<feature type="binding site" evidence="8">
    <location>
        <position position="456"/>
    </location>
    <ligand>
        <name>meso-2,6-diaminopimelate</name>
        <dbReference type="ChEBI" id="CHEBI:57791"/>
    </ligand>
</feature>
<keyword evidence="7 8" id="KW-0961">Cell wall biogenesis/degradation</keyword>
<comment type="pathway">
    <text evidence="1 8 9">Cell wall biogenesis; peptidoglycan biosynthesis.</text>
</comment>
<evidence type="ECO:0000256" key="5">
    <source>
        <dbReference type="ARBA" id="ARBA00022984"/>
    </source>
</evidence>
<comment type="similarity">
    <text evidence="2 8">Belongs to the MurCDEF family. MurE subfamily.</text>
</comment>
<evidence type="ECO:0000259" key="11">
    <source>
        <dbReference type="Pfam" id="PF02875"/>
    </source>
</evidence>
<name>A0A9D0YT32_9FIRM</name>
<dbReference type="PANTHER" id="PTHR23135">
    <property type="entry name" value="MUR LIGASE FAMILY MEMBER"/>
    <property type="match status" value="1"/>
</dbReference>
<evidence type="ECO:0000313" key="13">
    <source>
        <dbReference type="EMBL" id="HIQ61239.1"/>
    </source>
</evidence>
<dbReference type="EC" id="6.3.2.13" evidence="8"/>
<feature type="binding site" evidence="8">
    <location>
        <begin position="148"/>
        <end position="149"/>
    </location>
    <ligand>
        <name>UDP-N-acetyl-alpha-D-muramoyl-L-alanyl-D-glutamate</name>
        <dbReference type="ChEBI" id="CHEBI:83900"/>
    </ligand>
</feature>
<dbReference type="NCBIfam" id="TIGR01085">
    <property type="entry name" value="murE"/>
    <property type="match status" value="1"/>
</dbReference>
<dbReference type="InterPro" id="IPR035911">
    <property type="entry name" value="MurE/MurF_N"/>
</dbReference>
<dbReference type="SUPFAM" id="SSF53244">
    <property type="entry name" value="MurD-like peptide ligases, peptide-binding domain"/>
    <property type="match status" value="1"/>
</dbReference>
<dbReference type="GO" id="GO:0005524">
    <property type="term" value="F:ATP binding"/>
    <property type="evidence" value="ECO:0007669"/>
    <property type="project" value="UniProtKB-UniRule"/>
</dbReference>
<feature type="binding site" evidence="8">
    <location>
        <position position="147"/>
    </location>
    <ligand>
        <name>UDP-N-acetyl-alpha-D-muramoyl-L-alanyl-D-glutamate</name>
        <dbReference type="ChEBI" id="CHEBI:83900"/>
    </ligand>
</feature>
<evidence type="ECO:0000259" key="12">
    <source>
        <dbReference type="Pfam" id="PF08245"/>
    </source>
</evidence>
<evidence type="ECO:0000313" key="14">
    <source>
        <dbReference type="Proteomes" id="UP000886879"/>
    </source>
</evidence>
<evidence type="ECO:0000259" key="10">
    <source>
        <dbReference type="Pfam" id="PF01225"/>
    </source>
</evidence>
<accession>A0A9D0YT32</accession>
<keyword evidence="3 8" id="KW-0132">Cell division</keyword>
<dbReference type="Gene3D" id="3.40.1190.10">
    <property type="entry name" value="Mur-like, catalytic domain"/>
    <property type="match status" value="1"/>
</dbReference>
<feature type="domain" description="Mur ligase central" evidence="12">
    <location>
        <begin position="103"/>
        <end position="307"/>
    </location>
</feature>
<dbReference type="PANTHER" id="PTHR23135:SF4">
    <property type="entry name" value="UDP-N-ACETYLMURAMOYL-L-ALANYL-D-GLUTAMATE--2,6-DIAMINOPIMELATE LIGASE MURE HOMOLOG, CHLOROPLASTIC"/>
    <property type="match status" value="1"/>
</dbReference>
<keyword evidence="8" id="KW-0460">Magnesium</keyword>
<dbReference type="GO" id="GO:0005737">
    <property type="term" value="C:cytoplasm"/>
    <property type="evidence" value="ECO:0007669"/>
    <property type="project" value="UniProtKB-SubCell"/>
</dbReference>
<dbReference type="InterPro" id="IPR005761">
    <property type="entry name" value="UDP-N-AcMur-Glu-dNH2Pim_ligase"/>
</dbReference>
<dbReference type="Gene3D" id="3.90.190.20">
    <property type="entry name" value="Mur ligase, C-terminal domain"/>
    <property type="match status" value="1"/>
</dbReference>
<keyword evidence="8" id="KW-0963">Cytoplasm</keyword>
<dbReference type="InterPro" id="IPR000713">
    <property type="entry name" value="Mur_ligase_N"/>
</dbReference>
<dbReference type="GO" id="GO:0071555">
    <property type="term" value="P:cell wall organization"/>
    <property type="evidence" value="ECO:0007669"/>
    <property type="project" value="UniProtKB-KW"/>
</dbReference>
<feature type="binding site" evidence="8">
    <location>
        <begin position="105"/>
        <end position="111"/>
    </location>
    <ligand>
        <name>ATP</name>
        <dbReference type="ChEBI" id="CHEBI:30616"/>
    </ligand>
</feature>
<feature type="modified residue" description="N6-carboxylysine" evidence="8">
    <location>
        <position position="217"/>
    </location>
</feature>
<gene>
    <name evidence="8" type="primary">murE</name>
    <name evidence="13" type="ORF">IAD31_06550</name>
</gene>
<evidence type="ECO:0000256" key="3">
    <source>
        <dbReference type="ARBA" id="ARBA00022618"/>
    </source>
</evidence>
<dbReference type="GO" id="GO:0008360">
    <property type="term" value="P:regulation of cell shape"/>
    <property type="evidence" value="ECO:0007669"/>
    <property type="project" value="UniProtKB-KW"/>
</dbReference>
<feature type="domain" description="Mur ligase C-terminal" evidence="11">
    <location>
        <begin position="328"/>
        <end position="454"/>
    </location>
</feature>
<evidence type="ECO:0000256" key="6">
    <source>
        <dbReference type="ARBA" id="ARBA00023306"/>
    </source>
</evidence>
<dbReference type="Gene3D" id="3.40.1390.10">
    <property type="entry name" value="MurE/MurF, N-terminal domain"/>
    <property type="match status" value="1"/>
</dbReference>
<feature type="binding site" evidence="8">
    <location>
        <begin position="401"/>
        <end position="404"/>
    </location>
    <ligand>
        <name>meso-2,6-diaminopimelate</name>
        <dbReference type="ChEBI" id="CHEBI:57791"/>
    </ligand>
</feature>
<dbReference type="SUPFAM" id="SSF63418">
    <property type="entry name" value="MurE/MurF N-terminal domain"/>
    <property type="match status" value="1"/>
</dbReference>
<dbReference type="GO" id="GO:0051301">
    <property type="term" value="P:cell division"/>
    <property type="evidence" value="ECO:0007669"/>
    <property type="project" value="UniProtKB-KW"/>
</dbReference>
<dbReference type="AlphaFoldDB" id="A0A9D0YT32"/>
<dbReference type="Pfam" id="PF02875">
    <property type="entry name" value="Mur_ligase_C"/>
    <property type="match status" value="1"/>
</dbReference>
<dbReference type="Proteomes" id="UP000886879">
    <property type="component" value="Unassembled WGS sequence"/>
</dbReference>
<dbReference type="GO" id="GO:0009252">
    <property type="term" value="P:peptidoglycan biosynthetic process"/>
    <property type="evidence" value="ECO:0007669"/>
    <property type="project" value="UniProtKB-UniRule"/>
</dbReference>
<dbReference type="HAMAP" id="MF_00208">
    <property type="entry name" value="MurE"/>
    <property type="match status" value="1"/>
</dbReference>
<evidence type="ECO:0000256" key="2">
    <source>
        <dbReference type="ARBA" id="ARBA00005898"/>
    </source>
</evidence>
<feature type="binding site" evidence="8">
    <location>
        <position position="452"/>
    </location>
    <ligand>
        <name>meso-2,6-diaminopimelate</name>
        <dbReference type="ChEBI" id="CHEBI:57791"/>
    </ligand>
</feature>
<comment type="subcellular location">
    <subcellularLocation>
        <location evidence="8 9">Cytoplasm</location>
    </subcellularLocation>
</comment>
<feature type="binding site" evidence="8">
    <location>
        <position position="183"/>
    </location>
    <ligand>
        <name>UDP-N-acetyl-alpha-D-muramoyl-L-alanyl-D-glutamate</name>
        <dbReference type="ChEBI" id="CHEBI:83900"/>
    </ligand>
</feature>
<dbReference type="Pfam" id="PF08245">
    <property type="entry name" value="Mur_ligase_M"/>
    <property type="match status" value="1"/>
</dbReference>
<evidence type="ECO:0000256" key="8">
    <source>
        <dbReference type="HAMAP-Rule" id="MF_00208"/>
    </source>
</evidence>
<evidence type="ECO:0000256" key="7">
    <source>
        <dbReference type="ARBA" id="ARBA00023316"/>
    </source>
</evidence>
<evidence type="ECO:0000256" key="4">
    <source>
        <dbReference type="ARBA" id="ARBA00022960"/>
    </source>
</evidence>
<comment type="cofactor">
    <cofactor evidence="8">
        <name>Mg(2+)</name>
        <dbReference type="ChEBI" id="CHEBI:18420"/>
    </cofactor>
</comment>
<dbReference type="GO" id="GO:0008765">
    <property type="term" value="F:UDP-N-acetylmuramoylalanyl-D-glutamate-2,6-diaminopimelate ligase activity"/>
    <property type="evidence" value="ECO:0007669"/>
    <property type="project" value="UniProtKB-UniRule"/>
</dbReference>
<dbReference type="InterPro" id="IPR036565">
    <property type="entry name" value="Mur-like_cat_sf"/>
</dbReference>
<sequence>MKLAPLLAVLGHSCDQDVDISSLSCDSRTVTPGALFVAIPGEHADGTQYIPQAVDRGAAAVVSPVSLPCSVPLFVVEEPRDALAHLAAAFYGHPAKSLTLIGITGTKGKTTTAHMVRDILLAAGHTAGMIGTMGAYIGREKWADCPNTTPDPLLLHQLLSDMVAQGCTHVVMEVSSQAMKHRRVAGLTFAAGVFLNLSPDHIGPGEHADYAEYAACKASFFAQCAGAVGNGEDMAWPQMAAQLPPEAPVATFGFSPTCDVQGVTVAPIEAPSALGSRFTVAGCDTPYTIPLPGRHHVQDALAAVAVCRQLGLPEEAIRQGLEGAAVPGRAQVFPNDRGIRVVVDYAHNAASFRAILSCLHCYPHGNIIVVFGAGGNRPPMRRLDMAQVAAELADCAIVTTDNPRWEPVEDICRSITQALGRQIPWEVIYDRREAIFRALDLAQPGDMVALLGKGHEGYIETCGLRLPFSEWTVLEEYFHRQP</sequence>
<feature type="domain" description="Mur ligase N-terminal catalytic" evidence="10">
    <location>
        <begin position="20"/>
        <end position="91"/>
    </location>
</feature>
<reference evidence="13" key="1">
    <citation type="submission" date="2020-10" db="EMBL/GenBank/DDBJ databases">
        <authorList>
            <person name="Gilroy R."/>
        </authorList>
    </citation>
    <scope>NUCLEOTIDE SEQUENCE</scope>
    <source>
        <strain evidence="13">ChiGjej2B2-12916</strain>
    </source>
</reference>
<keyword evidence="8 13" id="KW-0436">Ligase</keyword>
<comment type="caution">
    <text evidence="8">Lacks conserved residue(s) required for the propagation of feature annotation.</text>
</comment>
<dbReference type="EMBL" id="DVFO01000065">
    <property type="protein sequence ID" value="HIQ61239.1"/>
    <property type="molecule type" value="Genomic_DNA"/>
</dbReference>
<organism evidence="13 14">
    <name type="scientific">Candidatus Enterenecus faecium</name>
    <dbReference type="NCBI Taxonomy" id="2840780"/>
    <lineage>
        <taxon>Bacteria</taxon>
        <taxon>Bacillati</taxon>
        <taxon>Bacillota</taxon>
        <taxon>Clostridia</taxon>
        <taxon>Eubacteriales</taxon>
        <taxon>Candidatus Enterenecus</taxon>
    </lineage>
</organism>
<comment type="catalytic activity">
    <reaction evidence="8">
        <text>UDP-N-acetyl-alpha-D-muramoyl-L-alanyl-D-glutamate + meso-2,6-diaminopimelate + ATP = UDP-N-acetyl-alpha-D-muramoyl-L-alanyl-gamma-D-glutamyl-meso-2,6-diaminopimelate + ADP + phosphate + H(+)</text>
        <dbReference type="Rhea" id="RHEA:23676"/>
        <dbReference type="ChEBI" id="CHEBI:15378"/>
        <dbReference type="ChEBI" id="CHEBI:30616"/>
        <dbReference type="ChEBI" id="CHEBI:43474"/>
        <dbReference type="ChEBI" id="CHEBI:57791"/>
        <dbReference type="ChEBI" id="CHEBI:83900"/>
        <dbReference type="ChEBI" id="CHEBI:83905"/>
        <dbReference type="ChEBI" id="CHEBI:456216"/>
        <dbReference type="EC" id="6.3.2.13"/>
    </reaction>
</comment>
<feature type="binding site" evidence="8">
    <location>
        <position position="377"/>
    </location>
    <ligand>
        <name>meso-2,6-diaminopimelate</name>
        <dbReference type="ChEBI" id="CHEBI:57791"/>
    </ligand>
</feature>
<keyword evidence="8" id="KW-0547">Nucleotide-binding</keyword>
<dbReference type="SUPFAM" id="SSF53623">
    <property type="entry name" value="MurD-like peptide ligases, catalytic domain"/>
    <property type="match status" value="1"/>
</dbReference>
<comment type="PTM">
    <text evidence="8">Carboxylation is probably crucial for Mg(2+) binding and, consequently, for the gamma-phosphate positioning of ATP.</text>
</comment>